<keyword evidence="2" id="KW-1185">Reference proteome</keyword>
<dbReference type="Proteomes" id="UP001160148">
    <property type="component" value="Unassembled WGS sequence"/>
</dbReference>
<reference evidence="1 2" key="1">
    <citation type="submission" date="2023-01" db="EMBL/GenBank/DDBJ databases">
        <authorList>
            <person name="Whitehead M."/>
        </authorList>
    </citation>
    <scope>NUCLEOTIDE SEQUENCE [LARGE SCALE GENOMIC DNA]</scope>
</reference>
<proteinExistence type="predicted"/>
<sequence>MSPTLNAAAFSKYYNDCPSLNIQGFTYLVEELILEDIYTLNRFRYFPQKPTQRSCKIKPGDSFTEFVIPYVNEMKRFKEYPFAILNWLENPLSKDTDDKLVLELIYYICNNKDDGAILVFLSGWDQISKLTKILKDKGFGNTSR</sequence>
<name>A0AAV0W3I1_9HEMI</name>
<evidence type="ECO:0000313" key="1">
    <source>
        <dbReference type="EMBL" id="CAI6350361.1"/>
    </source>
</evidence>
<comment type="caution">
    <text evidence="1">The sequence shown here is derived from an EMBL/GenBank/DDBJ whole genome shotgun (WGS) entry which is preliminary data.</text>
</comment>
<evidence type="ECO:0000313" key="2">
    <source>
        <dbReference type="Proteomes" id="UP001160148"/>
    </source>
</evidence>
<gene>
    <name evidence="1" type="ORF">MEUPH1_LOCUS6831</name>
</gene>
<dbReference type="EMBL" id="CARXXK010000001">
    <property type="protein sequence ID" value="CAI6350361.1"/>
    <property type="molecule type" value="Genomic_DNA"/>
</dbReference>
<protein>
    <submittedName>
        <fullName evidence="1">Uncharacterized protein</fullName>
    </submittedName>
</protein>
<dbReference type="InterPro" id="IPR027417">
    <property type="entry name" value="P-loop_NTPase"/>
</dbReference>
<dbReference type="Gene3D" id="3.40.50.300">
    <property type="entry name" value="P-loop containing nucleotide triphosphate hydrolases"/>
    <property type="match status" value="1"/>
</dbReference>
<dbReference type="AlphaFoldDB" id="A0AAV0W3I1"/>
<organism evidence="1 2">
    <name type="scientific">Macrosiphum euphorbiae</name>
    <name type="common">potato aphid</name>
    <dbReference type="NCBI Taxonomy" id="13131"/>
    <lineage>
        <taxon>Eukaryota</taxon>
        <taxon>Metazoa</taxon>
        <taxon>Ecdysozoa</taxon>
        <taxon>Arthropoda</taxon>
        <taxon>Hexapoda</taxon>
        <taxon>Insecta</taxon>
        <taxon>Pterygota</taxon>
        <taxon>Neoptera</taxon>
        <taxon>Paraneoptera</taxon>
        <taxon>Hemiptera</taxon>
        <taxon>Sternorrhyncha</taxon>
        <taxon>Aphidomorpha</taxon>
        <taxon>Aphidoidea</taxon>
        <taxon>Aphididae</taxon>
        <taxon>Macrosiphini</taxon>
        <taxon>Macrosiphum</taxon>
    </lineage>
</organism>
<accession>A0AAV0W3I1</accession>